<dbReference type="PROSITE" id="PS50164">
    <property type="entry name" value="GIY_YIG"/>
    <property type="match status" value="1"/>
</dbReference>
<dbReference type="Gene3D" id="3.40.1440.10">
    <property type="entry name" value="GIY-YIG endonuclease"/>
    <property type="match status" value="1"/>
</dbReference>
<name>A0A927B1R6_9BACT</name>
<dbReference type="Gene3D" id="1.10.10.10">
    <property type="entry name" value="Winged helix-like DNA-binding domain superfamily/Winged helix DNA-binding domain"/>
    <property type="match status" value="2"/>
</dbReference>
<dbReference type="CDD" id="cd10445">
    <property type="entry name" value="GIY-YIG_bI1_like"/>
    <property type="match status" value="1"/>
</dbReference>
<dbReference type="AlphaFoldDB" id="A0A927B1R6"/>
<dbReference type="InterPro" id="IPR035901">
    <property type="entry name" value="GIY-YIG_endonuc_sf"/>
</dbReference>
<sequence>MNPVDCKFSGIYKFTNKLNGKVYIGQAINMYKRFLQHRRLKDDFNFARALKKYGVDNFSFEAIERVDDIEQLDAKEQYWLDYYQSYTKDKGYNTVIFVNSPTKGRKREPWETANGLAALKKQREEIGHPWLGRSHSEAAKKKLSDDRKGKPVSEQTLLAKIAAKSKPVAQIDLKTGKIIKVWSSGSEIKRQLGIPESAIGYACKGGYYSPSRQRWFCRNNICKGFEWQHVSKEGASAIVPINAGKHIETQKKPVCQIDIDTGKVIQVWPCVSSIHGLPGLSKEAIRRTCANKPKWCAVNKKFYTPKSTYGGFRWQYA</sequence>
<dbReference type="GO" id="GO:0004519">
    <property type="term" value="F:endonuclease activity"/>
    <property type="evidence" value="ECO:0007669"/>
    <property type="project" value="InterPro"/>
</dbReference>
<reference evidence="2" key="1">
    <citation type="submission" date="2020-09" db="EMBL/GenBank/DDBJ databases">
        <authorList>
            <person name="Kim M.K."/>
        </authorList>
    </citation>
    <scope>NUCLEOTIDE SEQUENCE</scope>
    <source>
        <strain evidence="2">BT704</strain>
    </source>
</reference>
<evidence type="ECO:0000313" key="2">
    <source>
        <dbReference type="EMBL" id="MBD2753766.1"/>
    </source>
</evidence>
<dbReference type="InterPro" id="IPR036388">
    <property type="entry name" value="WH-like_DNA-bd_sf"/>
</dbReference>
<dbReference type="InterPro" id="IPR000305">
    <property type="entry name" value="GIY-YIG_endonuc"/>
</dbReference>
<protein>
    <submittedName>
        <fullName evidence="2">GIY-YIG nuclease family protein</fullName>
    </submittedName>
</protein>
<keyword evidence="3" id="KW-1185">Reference proteome</keyword>
<evidence type="ECO:0000259" key="1">
    <source>
        <dbReference type="PROSITE" id="PS50164"/>
    </source>
</evidence>
<dbReference type="SMART" id="SM00465">
    <property type="entry name" value="GIYc"/>
    <property type="match status" value="1"/>
</dbReference>
<proteinExistence type="predicted"/>
<dbReference type="InterPro" id="IPR006350">
    <property type="entry name" value="Intron_endoG1"/>
</dbReference>
<evidence type="ECO:0000313" key="3">
    <source>
        <dbReference type="Proteomes" id="UP000653797"/>
    </source>
</evidence>
<gene>
    <name evidence="2" type="ORF">IC230_12750</name>
</gene>
<dbReference type="SUPFAM" id="SSF82771">
    <property type="entry name" value="GIY-YIG endonuclease"/>
    <property type="match status" value="1"/>
</dbReference>
<feature type="domain" description="GIY-YIG" evidence="1">
    <location>
        <begin position="7"/>
        <end position="89"/>
    </location>
</feature>
<dbReference type="NCBIfam" id="TIGR01453">
    <property type="entry name" value="grpIintron_endo"/>
    <property type="match status" value="1"/>
</dbReference>
<organism evidence="2 3">
    <name type="scientific">Spirosoma validum</name>
    <dbReference type="NCBI Taxonomy" id="2771355"/>
    <lineage>
        <taxon>Bacteria</taxon>
        <taxon>Pseudomonadati</taxon>
        <taxon>Bacteroidota</taxon>
        <taxon>Cytophagia</taxon>
        <taxon>Cytophagales</taxon>
        <taxon>Cytophagaceae</taxon>
        <taxon>Spirosoma</taxon>
    </lineage>
</organism>
<accession>A0A927B1R6</accession>
<dbReference type="RefSeq" id="WP_191039414.1">
    <property type="nucleotide sequence ID" value="NZ_JACXAA010000004.1"/>
</dbReference>
<dbReference type="Proteomes" id="UP000653797">
    <property type="component" value="Unassembled WGS sequence"/>
</dbReference>
<comment type="caution">
    <text evidence="2">The sequence shown here is derived from an EMBL/GenBank/DDBJ whole genome shotgun (WGS) entry which is preliminary data.</text>
</comment>
<dbReference type="SUPFAM" id="SSF64496">
    <property type="entry name" value="DNA-binding domain of intron-encoded endonucleases"/>
    <property type="match status" value="1"/>
</dbReference>
<dbReference type="EMBL" id="JACXAA010000004">
    <property type="protein sequence ID" value="MBD2753766.1"/>
    <property type="molecule type" value="Genomic_DNA"/>
</dbReference>
<dbReference type="Pfam" id="PF01541">
    <property type="entry name" value="GIY-YIG"/>
    <property type="match status" value="1"/>
</dbReference>